<dbReference type="Pfam" id="PF08790">
    <property type="entry name" value="zf-LYAR"/>
    <property type="match status" value="1"/>
</dbReference>
<dbReference type="PROSITE" id="PS51804">
    <property type="entry name" value="ZF_C2HC_LYAR"/>
    <property type="match status" value="1"/>
</dbReference>
<dbReference type="GO" id="GO:0006364">
    <property type="term" value="P:rRNA processing"/>
    <property type="evidence" value="ECO:0007669"/>
    <property type="project" value="TreeGrafter"/>
</dbReference>
<dbReference type="InterPro" id="IPR036236">
    <property type="entry name" value="Znf_C2H2_sf"/>
</dbReference>
<evidence type="ECO:0000256" key="3">
    <source>
        <dbReference type="ARBA" id="ARBA00022737"/>
    </source>
</evidence>
<evidence type="ECO:0000313" key="9">
    <source>
        <dbReference type="EMBL" id="CAH1785076.1"/>
    </source>
</evidence>
<dbReference type="PANTHER" id="PTHR13100">
    <property type="entry name" value="CELL GROWTH-REGULATING NUCLEOLAR PROTEIN LYAR"/>
    <property type="match status" value="1"/>
</dbReference>
<name>A0A8J1T4F9_OWEFU</name>
<dbReference type="InterPro" id="IPR014898">
    <property type="entry name" value="Znf_C2H2_LYAR"/>
</dbReference>
<dbReference type="OrthoDB" id="21474at2759"/>
<gene>
    <name evidence="9" type="ORF">OFUS_LOCUS11182</name>
</gene>
<evidence type="ECO:0000313" key="10">
    <source>
        <dbReference type="Proteomes" id="UP000749559"/>
    </source>
</evidence>
<dbReference type="Gene3D" id="1.10.10.2100">
    <property type="match status" value="1"/>
</dbReference>
<dbReference type="Pfam" id="PF25879">
    <property type="entry name" value="WHD_LYAR"/>
    <property type="match status" value="1"/>
</dbReference>
<organism evidence="9 10">
    <name type="scientific">Owenia fusiformis</name>
    <name type="common">Polychaete worm</name>
    <dbReference type="NCBI Taxonomy" id="6347"/>
    <lineage>
        <taxon>Eukaryota</taxon>
        <taxon>Metazoa</taxon>
        <taxon>Spiralia</taxon>
        <taxon>Lophotrochozoa</taxon>
        <taxon>Annelida</taxon>
        <taxon>Polychaeta</taxon>
        <taxon>Sedentaria</taxon>
        <taxon>Canalipalpata</taxon>
        <taxon>Sabellida</taxon>
        <taxon>Oweniida</taxon>
        <taxon>Oweniidae</taxon>
        <taxon>Owenia</taxon>
    </lineage>
</organism>
<dbReference type="EMBL" id="CAIIXF020000005">
    <property type="protein sequence ID" value="CAH1785076.1"/>
    <property type="molecule type" value="Genomic_DNA"/>
</dbReference>
<keyword evidence="2" id="KW-0479">Metal-binding</keyword>
<dbReference type="AlphaFoldDB" id="A0A8J1T4F9"/>
<dbReference type="GO" id="GO:0000122">
    <property type="term" value="P:negative regulation of transcription by RNA polymerase II"/>
    <property type="evidence" value="ECO:0007669"/>
    <property type="project" value="TreeGrafter"/>
</dbReference>
<evidence type="ECO:0000259" key="8">
    <source>
        <dbReference type="Pfam" id="PF25879"/>
    </source>
</evidence>
<keyword evidence="5" id="KW-0862">Zinc</keyword>
<feature type="domain" description="Zinc finger C2H2 LYAR-type" evidence="7">
    <location>
        <begin position="9"/>
        <end position="36"/>
    </location>
</feature>
<dbReference type="SUPFAM" id="SSF57667">
    <property type="entry name" value="beta-beta-alpha zinc fingers"/>
    <property type="match status" value="1"/>
</dbReference>
<keyword evidence="3" id="KW-0677">Repeat</keyword>
<keyword evidence="10" id="KW-1185">Reference proteome</keyword>
<evidence type="ECO:0000256" key="5">
    <source>
        <dbReference type="ARBA" id="ARBA00022833"/>
    </source>
</evidence>
<dbReference type="GO" id="GO:0003677">
    <property type="term" value="F:DNA binding"/>
    <property type="evidence" value="ECO:0007669"/>
    <property type="project" value="InterPro"/>
</dbReference>
<protein>
    <recommendedName>
        <fullName evidence="11">Zinc finger C2H2 LYAR-type domain-containing protein</fullName>
    </recommendedName>
</protein>
<proteinExistence type="predicted"/>
<dbReference type="PANTHER" id="PTHR13100:SF10">
    <property type="entry name" value="CELL GROWTH-REGULATING NUCLEOLAR PROTEIN"/>
    <property type="match status" value="1"/>
</dbReference>
<dbReference type="GO" id="GO:0008270">
    <property type="term" value="F:zinc ion binding"/>
    <property type="evidence" value="ECO:0007669"/>
    <property type="project" value="UniProtKB-KW"/>
</dbReference>
<dbReference type="InterPro" id="IPR039999">
    <property type="entry name" value="LYAR"/>
</dbReference>
<dbReference type="FunFam" id="1.10.10.2100:FF:000002">
    <property type="entry name" value="cell growth-regulating nucleolar protein-like"/>
    <property type="match status" value="1"/>
</dbReference>
<dbReference type="Proteomes" id="UP000749559">
    <property type="component" value="Unassembled WGS sequence"/>
</dbReference>
<comment type="subcellular location">
    <subcellularLocation>
        <location evidence="1">Nucleus</location>
    </subcellularLocation>
</comment>
<keyword evidence="6" id="KW-0539">Nucleus</keyword>
<comment type="caution">
    <text evidence="9">The sequence shown here is derived from an EMBL/GenBank/DDBJ whole genome shotgun (WGS) entry which is preliminary data.</text>
</comment>
<accession>A0A8J1T4F9</accession>
<evidence type="ECO:0000256" key="1">
    <source>
        <dbReference type="ARBA" id="ARBA00004123"/>
    </source>
</evidence>
<evidence type="ECO:0000259" key="7">
    <source>
        <dbReference type="Pfam" id="PF08790"/>
    </source>
</evidence>
<dbReference type="Gene3D" id="3.30.1490.490">
    <property type="match status" value="1"/>
</dbReference>
<evidence type="ECO:0008006" key="11">
    <source>
        <dbReference type="Google" id="ProtNLM"/>
    </source>
</evidence>
<feature type="domain" description="Cell growth-regulating nucleolar protein-like winged helix" evidence="8">
    <location>
        <begin position="184"/>
        <end position="258"/>
    </location>
</feature>
<reference evidence="9" key="1">
    <citation type="submission" date="2022-03" db="EMBL/GenBank/DDBJ databases">
        <authorList>
            <person name="Martin C."/>
        </authorList>
    </citation>
    <scope>NUCLEOTIDE SEQUENCE</scope>
</reference>
<dbReference type="InterPro" id="IPR058719">
    <property type="entry name" value="WHD_LYAR"/>
</dbReference>
<evidence type="ECO:0000256" key="2">
    <source>
        <dbReference type="ARBA" id="ARBA00022723"/>
    </source>
</evidence>
<keyword evidence="4" id="KW-0863">Zinc-finger</keyword>
<dbReference type="GO" id="GO:0005730">
    <property type="term" value="C:nucleolus"/>
    <property type="evidence" value="ECO:0007669"/>
    <property type="project" value="TreeGrafter"/>
</dbReference>
<evidence type="ECO:0000256" key="4">
    <source>
        <dbReference type="ARBA" id="ARBA00022771"/>
    </source>
</evidence>
<evidence type="ECO:0000256" key="6">
    <source>
        <dbReference type="ARBA" id="ARBA00023242"/>
    </source>
</evidence>
<sequence>MKCRSCEVLSCVDCSKEYWGDEYKQHTKCISEEEKYSGKGFQAKANKGEVKQDKWLSQVERAITKAHDKPHLKSLLQKMLDYPNIPRKKAKFQNFLSNSLRIRDTKLVEQVWDILMSEAPPPAVPLNPTTAQSIESKIELKTETSKRKTSTSEDTETVKKKKKDKVQDVNGKALTNGETEDTAEKFNWEATITKILSKNGNSEIPIKKLRKKFLKKYRAWEQGSTTKSEEKLLKKLDKKIKKIPEIELLDSEKVKLVTVAT</sequence>